<protein>
    <submittedName>
        <fullName evidence="2">Protein LEG1 homolog</fullName>
    </submittedName>
</protein>
<evidence type="ECO:0000313" key="1">
    <source>
        <dbReference type="Proteomes" id="UP001732720"/>
    </source>
</evidence>
<accession>A0AC58LVS7</accession>
<proteinExistence type="predicted"/>
<keyword evidence="1" id="KW-1185">Reference proteome</keyword>
<name>A0AC58LVS7_CASCN</name>
<sequence>MGNCVKQVDFQILPILLYVLTKLDLLAAYQSTVPGEYLQSRNSLSIVGNSPVYNTDKETAIILMWEAHQTSVDVGKLKFSDISQYVSVTERDFNEDFLTAIEFCEAAVYRSFFESSAEFLVGYPHRLLMDQDDKIFTSDFNTREKALLTSVRLISNINKATNGLLLTFWKKIMSISEVNQALGRFFIKRLLLIPIG</sequence>
<dbReference type="Proteomes" id="UP001732720">
    <property type="component" value="Chromosome 1"/>
</dbReference>
<evidence type="ECO:0000313" key="2">
    <source>
        <dbReference type="RefSeq" id="XP_073921274.1"/>
    </source>
</evidence>
<gene>
    <name evidence="2" type="primary">LOC141420706</name>
</gene>
<dbReference type="RefSeq" id="XP_073921274.1">
    <property type="nucleotide sequence ID" value="XM_074065173.1"/>
</dbReference>
<organism evidence="1 2">
    <name type="scientific">Castor canadensis</name>
    <name type="common">American beaver</name>
    <dbReference type="NCBI Taxonomy" id="51338"/>
    <lineage>
        <taxon>Eukaryota</taxon>
        <taxon>Metazoa</taxon>
        <taxon>Chordata</taxon>
        <taxon>Craniata</taxon>
        <taxon>Vertebrata</taxon>
        <taxon>Euteleostomi</taxon>
        <taxon>Mammalia</taxon>
        <taxon>Eutheria</taxon>
        <taxon>Euarchontoglires</taxon>
        <taxon>Glires</taxon>
        <taxon>Rodentia</taxon>
        <taxon>Castorimorpha</taxon>
        <taxon>Castoridae</taxon>
        <taxon>Castor</taxon>
    </lineage>
</organism>
<reference evidence="2" key="1">
    <citation type="submission" date="2025-08" db="UniProtKB">
        <authorList>
            <consortium name="RefSeq"/>
        </authorList>
    </citation>
    <scope>IDENTIFICATION</scope>
</reference>